<reference evidence="1" key="1">
    <citation type="journal article" date="2020" name="Stud. Mycol.">
        <title>101 Dothideomycetes genomes: a test case for predicting lifestyles and emergence of pathogens.</title>
        <authorList>
            <person name="Haridas S."/>
            <person name="Albert R."/>
            <person name="Binder M."/>
            <person name="Bloem J."/>
            <person name="Labutti K."/>
            <person name="Salamov A."/>
            <person name="Andreopoulos B."/>
            <person name="Baker S."/>
            <person name="Barry K."/>
            <person name="Bills G."/>
            <person name="Bluhm B."/>
            <person name="Cannon C."/>
            <person name="Castanera R."/>
            <person name="Culley D."/>
            <person name="Daum C."/>
            <person name="Ezra D."/>
            <person name="Gonzalez J."/>
            <person name="Henrissat B."/>
            <person name="Kuo A."/>
            <person name="Liang C."/>
            <person name="Lipzen A."/>
            <person name="Lutzoni F."/>
            <person name="Magnuson J."/>
            <person name="Mondo S."/>
            <person name="Nolan M."/>
            <person name="Ohm R."/>
            <person name="Pangilinan J."/>
            <person name="Park H.-J."/>
            <person name="Ramirez L."/>
            <person name="Alfaro M."/>
            <person name="Sun H."/>
            <person name="Tritt A."/>
            <person name="Yoshinaga Y."/>
            <person name="Zwiers L.-H."/>
            <person name="Turgeon B."/>
            <person name="Goodwin S."/>
            <person name="Spatafora J."/>
            <person name="Crous P."/>
            <person name="Grigoriev I."/>
        </authorList>
    </citation>
    <scope>NUCLEOTIDE SEQUENCE</scope>
    <source>
        <strain evidence="1">CBS 122367</strain>
    </source>
</reference>
<dbReference type="AlphaFoldDB" id="A0A6G1JD24"/>
<keyword evidence="2" id="KW-1185">Reference proteome</keyword>
<organism evidence="1 2">
    <name type="scientific">Lentithecium fluviatile CBS 122367</name>
    <dbReference type="NCBI Taxonomy" id="1168545"/>
    <lineage>
        <taxon>Eukaryota</taxon>
        <taxon>Fungi</taxon>
        <taxon>Dikarya</taxon>
        <taxon>Ascomycota</taxon>
        <taxon>Pezizomycotina</taxon>
        <taxon>Dothideomycetes</taxon>
        <taxon>Pleosporomycetidae</taxon>
        <taxon>Pleosporales</taxon>
        <taxon>Massarineae</taxon>
        <taxon>Lentitheciaceae</taxon>
        <taxon>Lentithecium</taxon>
    </lineage>
</organism>
<name>A0A6G1JD24_9PLEO</name>
<gene>
    <name evidence="1" type="ORF">K458DRAFT_292889</name>
</gene>
<dbReference type="EMBL" id="MU005573">
    <property type="protein sequence ID" value="KAF2688436.1"/>
    <property type="molecule type" value="Genomic_DNA"/>
</dbReference>
<sequence length="593" mass="63921">MSDFNGPVCKNLLEFMDSVKGTPAQHKTAFETISKHTIETVCDADALHVWESDSDMDNLLQLTQVIVKLRNLASTTGQDGKKGRDPAMIIIAEEKKERDNYGRIVDFVKHLTGKEGRKHLDGVVTAFDGIVVIRGVNTDETAAVKRINIAIERVVKMTRPALKSLVWHHGPVLSLLLTWINTTTPELRSRLTGITITAALDIFQGVKPSPLGKPNKLPDLKRLEDYAKKLKVPVVFIDPGCGLLAYDNLALYMYYWAFYVFLFLPPSVVQPHFHTALDELVTSAFRIRGASEGKYGSDVVRLVQSRLDASKARRWARRCISASSYTKDLCREAGNEGPMKLASDLADCPLALYSHIPGYNLPAFSRLPICPATASTNPTQQYYFAAPTSFSFSTSSFRAAANSPFRILIPKIGQNVDTVTERIQGVMMAVLTSVMKDRAVPRFCDADRALWKEVCRACVWALEGSRGKCPKEVERKVGFVLEFLKGRGSYGRVIQGETQVQAKTQGNPWGGGVGAGWGNGGGGDGAAAAAAAAAAANTGVWGGDGGANTGVWGGDATNNAGWGVPASTGGWSATATVGGGGWGGTTTNNNGWF</sequence>
<dbReference type="OrthoDB" id="3796651at2759"/>
<evidence type="ECO:0000313" key="1">
    <source>
        <dbReference type="EMBL" id="KAF2688436.1"/>
    </source>
</evidence>
<evidence type="ECO:0000313" key="2">
    <source>
        <dbReference type="Proteomes" id="UP000799291"/>
    </source>
</evidence>
<accession>A0A6G1JD24</accession>
<protein>
    <submittedName>
        <fullName evidence="1">Uncharacterized protein</fullName>
    </submittedName>
</protein>
<dbReference type="Proteomes" id="UP000799291">
    <property type="component" value="Unassembled WGS sequence"/>
</dbReference>
<proteinExistence type="predicted"/>